<gene>
    <name evidence="2" type="ORF">TNCT_457711</name>
</gene>
<reference evidence="2" key="1">
    <citation type="submission" date="2020-07" db="EMBL/GenBank/DDBJ databases">
        <title>Multicomponent nature underlies the extraordinary mechanical properties of spider dragline silk.</title>
        <authorList>
            <person name="Kono N."/>
            <person name="Nakamura H."/>
            <person name="Mori M."/>
            <person name="Yoshida Y."/>
            <person name="Ohtoshi R."/>
            <person name="Malay A.D."/>
            <person name="Moran D.A.P."/>
            <person name="Tomita M."/>
            <person name="Numata K."/>
            <person name="Arakawa K."/>
        </authorList>
    </citation>
    <scope>NUCLEOTIDE SEQUENCE</scope>
</reference>
<keyword evidence="3" id="KW-1185">Reference proteome</keyword>
<comment type="caution">
    <text evidence="2">The sequence shown here is derived from an EMBL/GenBank/DDBJ whole genome shotgun (WGS) entry which is preliminary data.</text>
</comment>
<evidence type="ECO:0000313" key="2">
    <source>
        <dbReference type="EMBL" id="GFQ90015.1"/>
    </source>
</evidence>
<proteinExistence type="predicted"/>
<organism evidence="2 3">
    <name type="scientific">Trichonephila clavata</name>
    <name type="common">Joro spider</name>
    <name type="synonym">Nephila clavata</name>
    <dbReference type="NCBI Taxonomy" id="2740835"/>
    <lineage>
        <taxon>Eukaryota</taxon>
        <taxon>Metazoa</taxon>
        <taxon>Ecdysozoa</taxon>
        <taxon>Arthropoda</taxon>
        <taxon>Chelicerata</taxon>
        <taxon>Arachnida</taxon>
        <taxon>Araneae</taxon>
        <taxon>Araneomorphae</taxon>
        <taxon>Entelegynae</taxon>
        <taxon>Araneoidea</taxon>
        <taxon>Nephilidae</taxon>
        <taxon>Trichonephila</taxon>
    </lineage>
</organism>
<name>A0A8X6J3K1_TRICU</name>
<evidence type="ECO:0000313" key="3">
    <source>
        <dbReference type="Proteomes" id="UP000887116"/>
    </source>
</evidence>
<protein>
    <submittedName>
        <fullName evidence="2">Uncharacterized protein</fullName>
    </submittedName>
</protein>
<sequence>MAELEPDKITQPYQDWKDGQKADKGSNNWLRFHRHNESYESRHVSKRKKDHRKLQQQRPGRNPKGNYLCRYKVTHQGG</sequence>
<dbReference type="AlphaFoldDB" id="A0A8X6J3K1"/>
<dbReference type="EMBL" id="BMAO01023631">
    <property type="protein sequence ID" value="GFQ90015.1"/>
    <property type="molecule type" value="Genomic_DNA"/>
</dbReference>
<accession>A0A8X6J3K1</accession>
<feature type="compositionally biased region" description="Basic residues" evidence="1">
    <location>
        <begin position="44"/>
        <end position="55"/>
    </location>
</feature>
<evidence type="ECO:0000256" key="1">
    <source>
        <dbReference type="SAM" id="MobiDB-lite"/>
    </source>
</evidence>
<dbReference type="Proteomes" id="UP000887116">
    <property type="component" value="Unassembled WGS sequence"/>
</dbReference>
<feature type="compositionally biased region" description="Basic and acidic residues" evidence="1">
    <location>
        <begin position="15"/>
        <end position="24"/>
    </location>
</feature>
<feature type="region of interest" description="Disordered" evidence="1">
    <location>
        <begin position="1"/>
        <end position="78"/>
    </location>
</feature>